<evidence type="ECO:0000256" key="1">
    <source>
        <dbReference type="SAM" id="SignalP"/>
    </source>
</evidence>
<organism evidence="3 4">
    <name type="scientific">Halalkalibacter oceani</name>
    <dbReference type="NCBI Taxonomy" id="1653776"/>
    <lineage>
        <taxon>Bacteria</taxon>
        <taxon>Bacillati</taxon>
        <taxon>Bacillota</taxon>
        <taxon>Bacilli</taxon>
        <taxon>Bacillales</taxon>
        <taxon>Bacillaceae</taxon>
        <taxon>Halalkalibacter</taxon>
    </lineage>
</organism>
<reference evidence="3" key="1">
    <citation type="submission" date="2022-05" db="EMBL/GenBank/DDBJ databases">
        <title>Comparative Genomics of Spacecraft Associated Microbes.</title>
        <authorList>
            <person name="Tran M.T."/>
            <person name="Wright A."/>
            <person name="Seuylemezian A."/>
            <person name="Eisen J."/>
            <person name="Coil D."/>
        </authorList>
    </citation>
    <scope>NUCLEOTIDE SEQUENCE</scope>
    <source>
        <strain evidence="3">214.1.1</strain>
    </source>
</reference>
<comment type="caution">
    <text evidence="3">The sequence shown here is derived from an EMBL/GenBank/DDBJ whole genome shotgun (WGS) entry which is preliminary data.</text>
</comment>
<feature type="domain" description="Copper amine oxidase-like N-terminal" evidence="2">
    <location>
        <begin position="47"/>
        <end position="153"/>
    </location>
</feature>
<feature type="chain" id="PRO_5040985944" evidence="1">
    <location>
        <begin position="30"/>
        <end position="632"/>
    </location>
</feature>
<dbReference type="EMBL" id="JAMBOL010000038">
    <property type="protein sequence ID" value="MCM3716427.1"/>
    <property type="molecule type" value="Genomic_DNA"/>
</dbReference>
<dbReference type="Proteomes" id="UP001139179">
    <property type="component" value="Unassembled WGS sequence"/>
</dbReference>
<accession>A0A9X2DVS0</accession>
<dbReference type="SUPFAM" id="SSF55383">
    <property type="entry name" value="Copper amine oxidase, domain N"/>
    <property type="match status" value="2"/>
</dbReference>
<dbReference type="RefSeq" id="WP_251225084.1">
    <property type="nucleotide sequence ID" value="NZ_JAMBOL010000038.1"/>
</dbReference>
<name>A0A9X2DVS0_9BACI</name>
<dbReference type="InterPro" id="IPR036582">
    <property type="entry name" value="Mao_N_sf"/>
</dbReference>
<dbReference type="Pfam" id="PF07833">
    <property type="entry name" value="Cu_amine_oxidN1"/>
    <property type="match status" value="2"/>
</dbReference>
<evidence type="ECO:0000313" key="4">
    <source>
        <dbReference type="Proteomes" id="UP001139179"/>
    </source>
</evidence>
<feature type="signal peptide" evidence="1">
    <location>
        <begin position="1"/>
        <end position="29"/>
    </location>
</feature>
<dbReference type="AlphaFoldDB" id="A0A9X2DVS0"/>
<dbReference type="Gene3D" id="3.30.457.10">
    <property type="entry name" value="Copper amine oxidase-like, N-terminal domain"/>
    <property type="match status" value="2"/>
</dbReference>
<dbReference type="InterPro" id="IPR012854">
    <property type="entry name" value="Cu_amine_oxidase-like_N"/>
</dbReference>
<sequence length="632" mass="69829">MLKRLFTVLMALTLITTTGLSVNGGQALAATHVQGDLYTKNNMTIMLNGSRLQLSDPILNKNGHTLLPMRALYEAVGAQIEWNKASQTAKAIKNGTTIELTINSSSARVNNQRVALTAPSIMYKNRTYVPLRFVIENFDGTVNYNHQAQLITISTTGSSQPPVSGEPYTLHLNNQRIQMEESAIIRNGRNYIPAKYFYNYLENSSVQWLDSQTVELQIEGLVFTFRNNQSNILVNQEPTASNEVPFLVGNEMYVPVHFIVNALGGNLRFRSDTNEIYIYLNQFMFSSEFLPKQEGSLRVPDLVPEAELVGDRQLLVSDNPETLTPSLIPPAPRLTLSEQRVTPDKEQNDHRVFGWHLNQLGTKVNIGITIENTSETESLTIPASSGIVKKSNNSWVNYDIGLPIADGVLNNRQQTKSSQGLTIAPGETAIIDEFELYPRYIVGFLNDFTVQTSGDDEYIIRTVLSEFEDLTSIRTEPIQINPYAAHPRGAWPASDLAATLPEYTIGSVEQGYNLSNGRSDHLLTAENSLSTTNGAIGNPGHFGMTYHVTIPLVNQTSRAATVRLKATGRGGLYSGAIKVNGESHLIPTLKPNQDYVELIDYRVEPGTDEITVEIMHAGGAALPVALYIETIR</sequence>
<feature type="domain" description="Copper amine oxidase-like N-terminal" evidence="2">
    <location>
        <begin position="172"/>
        <end position="278"/>
    </location>
</feature>
<keyword evidence="1" id="KW-0732">Signal</keyword>
<gene>
    <name evidence="3" type="ORF">M3202_20485</name>
</gene>
<keyword evidence="4" id="KW-1185">Reference proteome</keyword>
<evidence type="ECO:0000259" key="2">
    <source>
        <dbReference type="Pfam" id="PF07833"/>
    </source>
</evidence>
<evidence type="ECO:0000313" key="3">
    <source>
        <dbReference type="EMBL" id="MCM3716427.1"/>
    </source>
</evidence>
<proteinExistence type="predicted"/>
<protein>
    <submittedName>
        <fullName evidence="3">Copper amine oxidase N-terminal domain-containing protein</fullName>
    </submittedName>
</protein>